<dbReference type="PRINTS" id="PR00095">
    <property type="entry name" value="ANTSNTHASEI"/>
</dbReference>
<dbReference type="RefSeq" id="WP_202859544.1">
    <property type="nucleotide sequence ID" value="NZ_JAEUGD010000068.1"/>
</dbReference>
<dbReference type="GO" id="GO:0008153">
    <property type="term" value="P:4-aminobenzoate biosynthetic process"/>
    <property type="evidence" value="ECO:0007669"/>
    <property type="project" value="TreeGrafter"/>
</dbReference>
<dbReference type="InterPro" id="IPR005801">
    <property type="entry name" value="ADC_synthase"/>
</dbReference>
<dbReference type="InterPro" id="IPR006805">
    <property type="entry name" value="Anth_synth_I_N"/>
</dbReference>
<sequence length="433" mass="49774">MRKHSFQYTLETPDSFIEKALCWASSFGHCTYFNNNNILKYPYGPFDNILAVGAQKVIDFSNEDNFEQLKQYYNDQSEWMIGYFAYDLKNQIEALDSDNPDHMGFPDIYFYIPEHLLFFKGSTLYIESNIAPDQIIDVITNIPIDRKTSVKAPDLKQNTSRNQYINTVNKLKNHILEGDIYEINYCIEFAAMDTEIDPLTTYQKLTHLSPTPFSVYHKFDNRYLICASPERFLKKQSKKLISQPIKGTARRGSSSYEDEMIKQKLRADEKELAENMMVVDLVRNDLARSSETGTVKVDEMFGIYTFKQLHQMISTVTSKLRSDVHFIDAIKNAFPMGSMTGAPKVKVMQLIEEYEQAKRGLYSGAIGYINPSGDFDFNVVIRSLLYNAQKKRLSFQVGSAITYDSIPEQEYDECLLKARAITQTLGVSLNDQT</sequence>
<organism evidence="3 4">
    <name type="scientific">Fulvivirga marina</name>
    <dbReference type="NCBI Taxonomy" id="2494733"/>
    <lineage>
        <taxon>Bacteria</taxon>
        <taxon>Pseudomonadati</taxon>
        <taxon>Bacteroidota</taxon>
        <taxon>Cytophagia</taxon>
        <taxon>Cytophagales</taxon>
        <taxon>Fulvivirgaceae</taxon>
        <taxon>Fulvivirga</taxon>
    </lineage>
</organism>
<dbReference type="PANTHER" id="PTHR11236:SF18">
    <property type="entry name" value="AMINODEOXYCHORISMATE SYNTHASE"/>
    <property type="match status" value="1"/>
</dbReference>
<keyword evidence="4" id="KW-1185">Reference proteome</keyword>
<dbReference type="SUPFAM" id="SSF56322">
    <property type="entry name" value="ADC synthase"/>
    <property type="match status" value="1"/>
</dbReference>
<feature type="domain" description="Anthranilate synthase component I N-terminal" evidence="2">
    <location>
        <begin position="80"/>
        <end position="119"/>
    </location>
</feature>
<dbReference type="Pfam" id="PF04715">
    <property type="entry name" value="Anth_synt_I_N"/>
    <property type="match status" value="1"/>
</dbReference>
<accession>A0A937KED6</accession>
<dbReference type="Pfam" id="PF00425">
    <property type="entry name" value="Chorismate_bind"/>
    <property type="match status" value="1"/>
</dbReference>
<evidence type="ECO:0000259" key="1">
    <source>
        <dbReference type="Pfam" id="PF00425"/>
    </source>
</evidence>
<protein>
    <submittedName>
        <fullName evidence="3">Anthranilate synthase component I family protein</fullName>
    </submittedName>
</protein>
<dbReference type="InterPro" id="IPR019999">
    <property type="entry name" value="Anth_synth_I-like"/>
</dbReference>
<dbReference type="EMBL" id="JAEUGD010000068">
    <property type="protein sequence ID" value="MBL6450001.1"/>
    <property type="molecule type" value="Genomic_DNA"/>
</dbReference>
<dbReference type="InterPro" id="IPR015890">
    <property type="entry name" value="Chorismate_C"/>
</dbReference>
<dbReference type="GO" id="GO:0005737">
    <property type="term" value="C:cytoplasm"/>
    <property type="evidence" value="ECO:0007669"/>
    <property type="project" value="TreeGrafter"/>
</dbReference>
<dbReference type="GO" id="GO:0046820">
    <property type="term" value="F:4-amino-4-deoxychorismate synthase activity"/>
    <property type="evidence" value="ECO:0007669"/>
    <property type="project" value="TreeGrafter"/>
</dbReference>
<dbReference type="Proteomes" id="UP000614216">
    <property type="component" value="Unassembled WGS sequence"/>
</dbReference>
<feature type="domain" description="Chorismate-utilising enzyme C-terminal" evidence="1">
    <location>
        <begin position="161"/>
        <end position="417"/>
    </location>
</feature>
<evidence type="ECO:0000313" key="3">
    <source>
        <dbReference type="EMBL" id="MBL6450001.1"/>
    </source>
</evidence>
<evidence type="ECO:0000259" key="2">
    <source>
        <dbReference type="Pfam" id="PF04715"/>
    </source>
</evidence>
<dbReference type="GO" id="GO:0000162">
    <property type="term" value="P:L-tryptophan biosynthetic process"/>
    <property type="evidence" value="ECO:0007669"/>
    <property type="project" value="TreeGrafter"/>
</dbReference>
<proteinExistence type="predicted"/>
<reference evidence="3" key="1">
    <citation type="submission" date="2021-01" db="EMBL/GenBank/DDBJ databases">
        <title>Fulvivirga kasyanovii gen. nov., sp nov., a novel member of the phylum Bacteroidetes isolated from seawater in a mussel farm.</title>
        <authorList>
            <person name="Zhao L.-H."/>
            <person name="Wang Z.-J."/>
        </authorList>
    </citation>
    <scope>NUCLEOTIDE SEQUENCE</scope>
    <source>
        <strain evidence="3">29W222</strain>
    </source>
</reference>
<dbReference type="Gene3D" id="3.60.120.10">
    <property type="entry name" value="Anthranilate synthase"/>
    <property type="match status" value="1"/>
</dbReference>
<dbReference type="PANTHER" id="PTHR11236">
    <property type="entry name" value="AMINOBENZOATE/ANTHRANILATE SYNTHASE"/>
    <property type="match status" value="1"/>
</dbReference>
<evidence type="ECO:0000313" key="4">
    <source>
        <dbReference type="Proteomes" id="UP000614216"/>
    </source>
</evidence>
<name>A0A937KED6_9BACT</name>
<dbReference type="AlphaFoldDB" id="A0A937KED6"/>
<gene>
    <name evidence="3" type="ORF">JMN32_27050</name>
</gene>
<comment type="caution">
    <text evidence="3">The sequence shown here is derived from an EMBL/GenBank/DDBJ whole genome shotgun (WGS) entry which is preliminary data.</text>
</comment>